<dbReference type="KEGG" id="qsa:O6P43_014743"/>
<dbReference type="AlphaFoldDB" id="A0AAD7LVR8"/>
<protein>
    <submittedName>
        <fullName evidence="1">RNA pseudouridine synthase 3, mitochondrial</fullName>
    </submittedName>
</protein>
<dbReference type="EMBL" id="JARAOO010000006">
    <property type="protein sequence ID" value="KAJ7965026.1"/>
    <property type="molecule type" value="Genomic_DNA"/>
</dbReference>
<accession>A0AAD7LVR8</accession>
<comment type="caution">
    <text evidence="1">The sequence shown here is derived from an EMBL/GenBank/DDBJ whole genome shotgun (WGS) entry which is preliminary data.</text>
</comment>
<reference evidence="1" key="1">
    <citation type="journal article" date="2023" name="Science">
        <title>Elucidation of the pathway for biosynthesis of saponin adjuvants from the soapbark tree.</title>
        <authorList>
            <person name="Reed J."/>
            <person name="Orme A."/>
            <person name="El-Demerdash A."/>
            <person name="Owen C."/>
            <person name="Martin L.B.B."/>
            <person name="Misra R.C."/>
            <person name="Kikuchi S."/>
            <person name="Rejzek M."/>
            <person name="Martin A.C."/>
            <person name="Harkess A."/>
            <person name="Leebens-Mack J."/>
            <person name="Louveau T."/>
            <person name="Stephenson M.J."/>
            <person name="Osbourn A."/>
        </authorList>
    </citation>
    <scope>NUCLEOTIDE SEQUENCE</scope>
    <source>
        <strain evidence="1">S10</strain>
    </source>
</reference>
<organism evidence="1 2">
    <name type="scientific">Quillaja saponaria</name>
    <name type="common">Soap bark tree</name>
    <dbReference type="NCBI Taxonomy" id="32244"/>
    <lineage>
        <taxon>Eukaryota</taxon>
        <taxon>Viridiplantae</taxon>
        <taxon>Streptophyta</taxon>
        <taxon>Embryophyta</taxon>
        <taxon>Tracheophyta</taxon>
        <taxon>Spermatophyta</taxon>
        <taxon>Magnoliopsida</taxon>
        <taxon>eudicotyledons</taxon>
        <taxon>Gunneridae</taxon>
        <taxon>Pentapetalae</taxon>
        <taxon>rosids</taxon>
        <taxon>fabids</taxon>
        <taxon>Fabales</taxon>
        <taxon>Quillajaceae</taxon>
        <taxon>Quillaja</taxon>
    </lineage>
</organism>
<proteinExistence type="predicted"/>
<evidence type="ECO:0000313" key="2">
    <source>
        <dbReference type="Proteomes" id="UP001163823"/>
    </source>
</evidence>
<gene>
    <name evidence="1" type="ORF">O6P43_014743</name>
</gene>
<dbReference type="Proteomes" id="UP001163823">
    <property type="component" value="Chromosome 6"/>
</dbReference>
<sequence>MWSNNRCQRVLVAVRHYSRISPPRPVCVEPVIRVTNNVSHLDSPKEGPKPRQFLSLLSFPGHPLPGKNSDGVPGKHARVTAISWVKYYFDEIWEVQMEDQISDNSSIEKKGKTKSMRKIKPNEVMAAGAKVYVPVSIAETRISKRYDTVPSGTLYPNANEIEYLQGLVKYKFCQVHRLDRESSSLMGRTKESVSYLQWLFSDINKAKSSC</sequence>
<dbReference type="EMBL" id="JARAOO010000006">
    <property type="protein sequence ID" value="KAJ7965028.1"/>
    <property type="molecule type" value="Genomic_DNA"/>
</dbReference>
<evidence type="ECO:0000313" key="1">
    <source>
        <dbReference type="EMBL" id="KAJ7965028.1"/>
    </source>
</evidence>
<name>A0AAD7LVR8_QUISA</name>
<keyword evidence="2" id="KW-1185">Reference proteome</keyword>